<feature type="region of interest" description="Disordered" evidence="1">
    <location>
        <begin position="339"/>
        <end position="364"/>
    </location>
</feature>
<feature type="compositionally biased region" description="Low complexity" evidence="1">
    <location>
        <begin position="93"/>
        <end position="106"/>
    </location>
</feature>
<feature type="compositionally biased region" description="Acidic residues" evidence="1">
    <location>
        <begin position="345"/>
        <end position="355"/>
    </location>
</feature>
<evidence type="ECO:0000256" key="1">
    <source>
        <dbReference type="SAM" id="MobiDB-lite"/>
    </source>
</evidence>
<feature type="compositionally biased region" description="Low complexity" evidence="1">
    <location>
        <begin position="294"/>
        <end position="315"/>
    </location>
</feature>
<feature type="compositionally biased region" description="Low complexity" evidence="1">
    <location>
        <begin position="185"/>
        <end position="207"/>
    </location>
</feature>
<feature type="region of interest" description="Disordered" evidence="1">
    <location>
        <begin position="82"/>
        <end position="107"/>
    </location>
</feature>
<dbReference type="EMBL" id="FN649751">
    <property type="protein sequence ID" value="CBJ32935.1"/>
    <property type="molecule type" value="Genomic_DNA"/>
</dbReference>
<name>D7G053_ECTSI</name>
<protein>
    <submittedName>
        <fullName evidence="2">Uncharacterized protein</fullName>
    </submittedName>
</protein>
<feature type="compositionally biased region" description="Low complexity" evidence="1">
    <location>
        <begin position="139"/>
        <end position="148"/>
    </location>
</feature>
<dbReference type="EMBL" id="FN648590">
    <property type="protein sequence ID" value="CBJ32935.1"/>
    <property type="molecule type" value="Genomic_DNA"/>
</dbReference>
<dbReference type="Proteomes" id="UP000002630">
    <property type="component" value="Linkage Group LG26"/>
</dbReference>
<proteinExistence type="predicted"/>
<organism evidence="2 3">
    <name type="scientific">Ectocarpus siliculosus</name>
    <name type="common">Brown alga</name>
    <name type="synonym">Conferva siliculosa</name>
    <dbReference type="NCBI Taxonomy" id="2880"/>
    <lineage>
        <taxon>Eukaryota</taxon>
        <taxon>Sar</taxon>
        <taxon>Stramenopiles</taxon>
        <taxon>Ochrophyta</taxon>
        <taxon>PX clade</taxon>
        <taxon>Phaeophyceae</taxon>
        <taxon>Ectocarpales</taxon>
        <taxon>Ectocarpaceae</taxon>
        <taxon>Ectocarpus</taxon>
    </lineage>
</organism>
<feature type="region of interest" description="Disordered" evidence="1">
    <location>
        <begin position="284"/>
        <end position="315"/>
    </location>
</feature>
<gene>
    <name evidence="2" type="ORF">Esi_0393_0027</name>
</gene>
<accession>D7G053</accession>
<evidence type="ECO:0000313" key="3">
    <source>
        <dbReference type="Proteomes" id="UP000002630"/>
    </source>
</evidence>
<dbReference type="AlphaFoldDB" id="D7G053"/>
<feature type="region of interest" description="Disordered" evidence="1">
    <location>
        <begin position="139"/>
        <end position="207"/>
    </location>
</feature>
<evidence type="ECO:0000313" key="2">
    <source>
        <dbReference type="EMBL" id="CBJ32935.1"/>
    </source>
</evidence>
<keyword evidence="3" id="KW-1185">Reference proteome</keyword>
<dbReference type="InParanoid" id="D7G053"/>
<sequence length="449" mass="45992">MALINSIRENMVMGRFFDNHPLMIAFDKNVKEVTALLATLPFAEMQKLPVQSSTHPKGRRGNGFRDMEMSVDSQSFVNLGQLMGSRHGGGGASSAATSSGGETTRTGLDDLACTSFLSDDDDDSEGLRDFDQIFHPAATSTSGAWSSGRELYGQQRHRGGGAVDHQHGDGGAFDDDNDSVLPALPSRSSTPGSPRGYLTSNSGNSSSSKPYFVASAASAAGAGWVEEDFGSGAGARRGGGRVGHASCDHRLATGGALENNLTQNTDTTTHTKATAPAAAAAITSPEIQPGGSLTQQSGTSRTAAAAGGEIAAASGSSTPFLRESWLHVPIGDEDEIKSEAAASSDMDDDDSDAEEAGGAAFSSHRQRYSEAAAAAARARRAAAQALGDCGDCLVRGVGRAGALAKARALEFGRAVKVQVEAGADACSRGQKAAVKAVDSVPQAPGKGKQ</sequence>
<reference evidence="2 3" key="1">
    <citation type="journal article" date="2010" name="Nature">
        <title>The Ectocarpus genome and the independent evolution of multicellularity in brown algae.</title>
        <authorList>
            <person name="Cock J.M."/>
            <person name="Sterck L."/>
            <person name="Rouze P."/>
            <person name="Scornet D."/>
            <person name="Allen A.E."/>
            <person name="Amoutzias G."/>
            <person name="Anthouard V."/>
            <person name="Artiguenave F."/>
            <person name="Aury J.M."/>
            <person name="Badger J.H."/>
            <person name="Beszteri B."/>
            <person name="Billiau K."/>
            <person name="Bonnet E."/>
            <person name="Bothwell J.H."/>
            <person name="Bowler C."/>
            <person name="Boyen C."/>
            <person name="Brownlee C."/>
            <person name="Carrano C.J."/>
            <person name="Charrier B."/>
            <person name="Cho G.Y."/>
            <person name="Coelho S.M."/>
            <person name="Collen J."/>
            <person name="Corre E."/>
            <person name="Da Silva C."/>
            <person name="Delage L."/>
            <person name="Delaroque N."/>
            <person name="Dittami S.M."/>
            <person name="Doulbeau S."/>
            <person name="Elias M."/>
            <person name="Farnham G."/>
            <person name="Gachon C.M."/>
            <person name="Gschloessl B."/>
            <person name="Heesch S."/>
            <person name="Jabbari K."/>
            <person name="Jubin C."/>
            <person name="Kawai H."/>
            <person name="Kimura K."/>
            <person name="Kloareg B."/>
            <person name="Kupper F.C."/>
            <person name="Lang D."/>
            <person name="Le Bail A."/>
            <person name="Leblanc C."/>
            <person name="Lerouge P."/>
            <person name="Lohr M."/>
            <person name="Lopez P.J."/>
            <person name="Martens C."/>
            <person name="Maumus F."/>
            <person name="Michel G."/>
            <person name="Miranda-Saavedra D."/>
            <person name="Morales J."/>
            <person name="Moreau H."/>
            <person name="Motomura T."/>
            <person name="Nagasato C."/>
            <person name="Napoli C.A."/>
            <person name="Nelson D.R."/>
            <person name="Nyvall-Collen P."/>
            <person name="Peters A.F."/>
            <person name="Pommier C."/>
            <person name="Potin P."/>
            <person name="Poulain J."/>
            <person name="Quesneville H."/>
            <person name="Read B."/>
            <person name="Rensing S.A."/>
            <person name="Ritter A."/>
            <person name="Rousvoal S."/>
            <person name="Samanta M."/>
            <person name="Samson G."/>
            <person name="Schroeder D.C."/>
            <person name="Segurens B."/>
            <person name="Strittmatter M."/>
            <person name="Tonon T."/>
            <person name="Tregear J.W."/>
            <person name="Valentin K."/>
            <person name="von Dassow P."/>
            <person name="Yamagishi T."/>
            <person name="Van de Peer Y."/>
            <person name="Wincker P."/>
        </authorList>
    </citation>
    <scope>NUCLEOTIDE SEQUENCE [LARGE SCALE GENOMIC DNA]</scope>
    <source>
        <strain evidence="3">Ec32 / CCAP1310/4</strain>
    </source>
</reference>